<dbReference type="Gene3D" id="3.30.565.10">
    <property type="entry name" value="Histidine kinase-like ATPase, C-terminal domain"/>
    <property type="match status" value="1"/>
</dbReference>
<evidence type="ECO:0000256" key="1">
    <source>
        <dbReference type="ARBA" id="ARBA00022527"/>
    </source>
</evidence>
<dbReference type="Proteomes" id="UP000588098">
    <property type="component" value="Unassembled WGS sequence"/>
</dbReference>
<accession>A0A7W9V1P5</accession>
<evidence type="ECO:0000313" key="4">
    <source>
        <dbReference type="Proteomes" id="UP000588098"/>
    </source>
</evidence>
<keyword evidence="4" id="KW-1185">Reference proteome</keyword>
<proteinExistence type="predicted"/>
<dbReference type="AlphaFoldDB" id="A0A7W9V1P5"/>
<keyword evidence="1" id="KW-0418">Kinase</keyword>
<reference evidence="3 4" key="1">
    <citation type="submission" date="2020-08" db="EMBL/GenBank/DDBJ databases">
        <title>Genomic Encyclopedia of Type Strains, Phase III (KMG-III): the genomes of soil and plant-associated and newly described type strains.</title>
        <authorList>
            <person name="Whitman W."/>
        </authorList>
    </citation>
    <scope>NUCLEOTIDE SEQUENCE [LARGE SCALE GENOMIC DNA]</scope>
    <source>
        <strain evidence="3 4">CECT 8305</strain>
    </source>
</reference>
<evidence type="ECO:0000259" key="2">
    <source>
        <dbReference type="Pfam" id="PF13581"/>
    </source>
</evidence>
<organism evidence="3 4">
    <name type="scientific">Streptomyces zagrosensis</name>
    <dbReference type="NCBI Taxonomy" id="1042984"/>
    <lineage>
        <taxon>Bacteria</taxon>
        <taxon>Bacillati</taxon>
        <taxon>Actinomycetota</taxon>
        <taxon>Actinomycetes</taxon>
        <taxon>Kitasatosporales</taxon>
        <taxon>Streptomycetaceae</taxon>
        <taxon>Streptomyces</taxon>
    </lineage>
</organism>
<dbReference type="InterPro" id="IPR036890">
    <property type="entry name" value="HATPase_C_sf"/>
</dbReference>
<dbReference type="SUPFAM" id="SSF55874">
    <property type="entry name" value="ATPase domain of HSP90 chaperone/DNA topoisomerase II/histidine kinase"/>
    <property type="match status" value="1"/>
</dbReference>
<protein>
    <submittedName>
        <fullName evidence="3">Anti-sigma regulatory factor (Ser/Thr protein kinase)</fullName>
    </submittedName>
</protein>
<sequence length="159" mass="16525">MGVRAEPGAQSTRLALLDDELPHTYVLLTPASQIAPKVCRDFVTSVLSASELAGLVDAAALCVSELVTNVHQHAVGDARLTVTVEPARVRFAVHDEDPRLPAPRTATTADTHGRGLFLVAALADLCGTSASGEAGDEPDADEPGKTVWCEFNVPLGGAS</sequence>
<dbReference type="InterPro" id="IPR003594">
    <property type="entry name" value="HATPase_dom"/>
</dbReference>
<keyword evidence="1" id="KW-0723">Serine/threonine-protein kinase</keyword>
<feature type="domain" description="Histidine kinase/HSP90-like ATPase" evidence="2">
    <location>
        <begin position="39"/>
        <end position="128"/>
    </location>
</feature>
<gene>
    <name evidence="3" type="ORF">FHS42_006514</name>
</gene>
<evidence type="ECO:0000313" key="3">
    <source>
        <dbReference type="EMBL" id="MBB5939420.1"/>
    </source>
</evidence>
<keyword evidence="1" id="KW-0808">Transferase</keyword>
<dbReference type="PANTHER" id="PTHR35526:SF3">
    <property type="entry name" value="ANTI-SIGMA-F FACTOR RSBW"/>
    <property type="match status" value="1"/>
</dbReference>
<dbReference type="EMBL" id="JACHJL010000023">
    <property type="protein sequence ID" value="MBB5939420.1"/>
    <property type="molecule type" value="Genomic_DNA"/>
</dbReference>
<dbReference type="GO" id="GO:0004674">
    <property type="term" value="F:protein serine/threonine kinase activity"/>
    <property type="evidence" value="ECO:0007669"/>
    <property type="project" value="UniProtKB-KW"/>
</dbReference>
<name>A0A7W9V1P5_9ACTN</name>
<dbReference type="InterPro" id="IPR050267">
    <property type="entry name" value="Anti-sigma-factor_SerPK"/>
</dbReference>
<dbReference type="PANTHER" id="PTHR35526">
    <property type="entry name" value="ANTI-SIGMA-F FACTOR RSBW-RELATED"/>
    <property type="match status" value="1"/>
</dbReference>
<dbReference type="RefSeq" id="WP_184578438.1">
    <property type="nucleotide sequence ID" value="NZ_JACHJL010000023.1"/>
</dbReference>
<comment type="caution">
    <text evidence="3">The sequence shown here is derived from an EMBL/GenBank/DDBJ whole genome shotgun (WGS) entry which is preliminary data.</text>
</comment>
<dbReference type="CDD" id="cd16936">
    <property type="entry name" value="HATPase_RsbW-like"/>
    <property type="match status" value="1"/>
</dbReference>
<dbReference type="Pfam" id="PF13581">
    <property type="entry name" value="HATPase_c_2"/>
    <property type="match status" value="1"/>
</dbReference>